<protein>
    <submittedName>
        <fullName evidence="6">HlyC/CorC family transporter</fullName>
    </submittedName>
</protein>
<reference evidence="6 7" key="1">
    <citation type="submission" date="2019-04" db="EMBL/GenBank/DDBJ databases">
        <title>Microbes associate with the intestines of laboratory mice.</title>
        <authorList>
            <person name="Navarre W."/>
            <person name="Wong E."/>
            <person name="Huang K.C."/>
            <person name="Tropini C."/>
            <person name="Ng K."/>
            <person name="Yu B."/>
        </authorList>
    </citation>
    <scope>NUCLEOTIDE SEQUENCE [LARGE SCALE GENOMIC DNA]</scope>
    <source>
        <strain evidence="6 7">NM48_B13</strain>
    </source>
</reference>
<sequence length="354" mass="39891">MLASCEPTRPQPTTMTLLMKASFALRSVFPPPRRANGFAAVIIAVLRALPRGNSPRAQNGYTDAMRETRAEKAVMDKPKPATAETPEDKDKSRGFLDFLRPVRRDAPSEEELLDLMDENAEIQEDEKRMIRDILGLADMAVREIMTPRVDMMLVEDCESCLVALERMRGTGYSRLPVYHDDIDGIVGIVHYKDLIGPLMDGRTDEPVTKYMYDALFVPETKDVVPLLGEMQEQRQQMAIVVDEYGGTDGLITVEDIVEEIVGEIMDETDADDEMITLVEAGVWRADGRISTDDAIELGWPVTDSDDYETIAGWLLATLDYVPKPGDELEIGGYQFRIERMRRRRISTVRVQKLA</sequence>
<dbReference type="Proteomes" id="UP000309454">
    <property type="component" value="Unassembled WGS sequence"/>
</dbReference>
<dbReference type="InterPro" id="IPR046342">
    <property type="entry name" value="CBS_dom_sf"/>
</dbReference>
<gene>
    <name evidence="6" type="ORF">E5982_06435</name>
</gene>
<proteinExistence type="predicted"/>
<dbReference type="FunFam" id="3.10.580.10:FF:000002">
    <property type="entry name" value="Magnesium/cobalt efflux protein CorC"/>
    <property type="match status" value="1"/>
</dbReference>
<dbReference type="Gene3D" id="3.30.465.10">
    <property type="match status" value="1"/>
</dbReference>
<keyword evidence="1" id="KW-0677">Repeat</keyword>
<dbReference type="GO" id="GO:0050660">
    <property type="term" value="F:flavin adenine dinucleotide binding"/>
    <property type="evidence" value="ECO:0007669"/>
    <property type="project" value="InterPro"/>
</dbReference>
<evidence type="ECO:0000313" key="7">
    <source>
        <dbReference type="Proteomes" id="UP000309454"/>
    </source>
</evidence>
<feature type="domain" description="CBS" evidence="5">
    <location>
        <begin position="145"/>
        <end position="205"/>
    </location>
</feature>
<dbReference type="InterPro" id="IPR000644">
    <property type="entry name" value="CBS_dom"/>
</dbReference>
<feature type="region of interest" description="Disordered" evidence="4">
    <location>
        <begin position="53"/>
        <end position="92"/>
    </location>
</feature>
<evidence type="ECO:0000256" key="1">
    <source>
        <dbReference type="ARBA" id="ARBA00022737"/>
    </source>
</evidence>
<keyword evidence="2 3" id="KW-0129">CBS domain</keyword>
<evidence type="ECO:0000259" key="5">
    <source>
        <dbReference type="PROSITE" id="PS51371"/>
    </source>
</evidence>
<dbReference type="Gene3D" id="3.10.580.10">
    <property type="entry name" value="CBS-domain"/>
    <property type="match status" value="1"/>
</dbReference>
<accession>A0A3N0AAJ9</accession>
<dbReference type="CDD" id="cd04590">
    <property type="entry name" value="CBS_pair_CorC_HlyC_assoc"/>
    <property type="match status" value="1"/>
</dbReference>
<dbReference type="InterPro" id="IPR044751">
    <property type="entry name" value="Ion_transp-like_CBS"/>
</dbReference>
<evidence type="ECO:0000313" key="6">
    <source>
        <dbReference type="EMBL" id="TJW10198.1"/>
    </source>
</evidence>
<feature type="domain" description="CBS" evidence="5">
    <location>
        <begin position="207"/>
        <end position="267"/>
    </location>
</feature>
<dbReference type="Pfam" id="PF00571">
    <property type="entry name" value="CBS"/>
    <property type="match status" value="2"/>
</dbReference>
<keyword evidence="7" id="KW-1185">Reference proteome</keyword>
<dbReference type="PANTHER" id="PTHR22777">
    <property type="entry name" value="HEMOLYSIN-RELATED"/>
    <property type="match status" value="1"/>
</dbReference>
<dbReference type="SMART" id="SM01091">
    <property type="entry name" value="CorC_HlyC"/>
    <property type="match status" value="1"/>
</dbReference>
<dbReference type="Pfam" id="PF03471">
    <property type="entry name" value="CorC_HlyC"/>
    <property type="match status" value="1"/>
</dbReference>
<dbReference type="InterPro" id="IPR016169">
    <property type="entry name" value="FAD-bd_PCMH_sub2"/>
</dbReference>
<dbReference type="GO" id="GO:0005886">
    <property type="term" value="C:plasma membrane"/>
    <property type="evidence" value="ECO:0007669"/>
    <property type="project" value="TreeGrafter"/>
</dbReference>
<dbReference type="SUPFAM" id="SSF54631">
    <property type="entry name" value="CBS-domain pair"/>
    <property type="match status" value="1"/>
</dbReference>
<dbReference type="PROSITE" id="PS51371">
    <property type="entry name" value="CBS"/>
    <property type="match status" value="2"/>
</dbReference>
<dbReference type="SUPFAM" id="SSF56176">
    <property type="entry name" value="FAD-binding/transporter-associated domain-like"/>
    <property type="match status" value="1"/>
</dbReference>
<dbReference type="InterPro" id="IPR036318">
    <property type="entry name" value="FAD-bd_PCMH-like_sf"/>
</dbReference>
<dbReference type="OrthoDB" id="110231at2"/>
<dbReference type="PANTHER" id="PTHR22777:SF17">
    <property type="entry name" value="UPF0053 PROTEIN SLL0260"/>
    <property type="match status" value="1"/>
</dbReference>
<dbReference type="AlphaFoldDB" id="A0A3N0AAJ9"/>
<name>A0A3N0AAJ9_9ACTN</name>
<evidence type="ECO:0000256" key="3">
    <source>
        <dbReference type="PROSITE-ProRule" id="PRU00703"/>
    </source>
</evidence>
<organism evidence="6 7">
    <name type="scientific">Parvibacter caecicola</name>
    <dbReference type="NCBI Taxonomy" id="747645"/>
    <lineage>
        <taxon>Bacteria</taxon>
        <taxon>Bacillati</taxon>
        <taxon>Actinomycetota</taxon>
        <taxon>Coriobacteriia</taxon>
        <taxon>Coriobacteriales</taxon>
        <taxon>Coriobacteriaceae</taxon>
        <taxon>Parvibacter</taxon>
    </lineage>
</organism>
<feature type="compositionally biased region" description="Basic and acidic residues" evidence="4">
    <location>
        <begin position="64"/>
        <end position="79"/>
    </location>
</feature>
<comment type="caution">
    <text evidence="6">The sequence shown here is derived from an EMBL/GenBank/DDBJ whole genome shotgun (WGS) entry which is preliminary data.</text>
</comment>
<evidence type="ECO:0000256" key="2">
    <source>
        <dbReference type="ARBA" id="ARBA00023122"/>
    </source>
</evidence>
<dbReference type="InterPro" id="IPR005170">
    <property type="entry name" value="Transptr-assoc_dom"/>
</dbReference>
<dbReference type="EMBL" id="SSTM01000004">
    <property type="protein sequence ID" value="TJW10198.1"/>
    <property type="molecule type" value="Genomic_DNA"/>
</dbReference>
<evidence type="ECO:0000256" key="4">
    <source>
        <dbReference type="SAM" id="MobiDB-lite"/>
    </source>
</evidence>